<dbReference type="NCBIfam" id="TIGR03243">
    <property type="entry name" value="arg_catab_AOST"/>
    <property type="match status" value="1"/>
</dbReference>
<protein>
    <submittedName>
        <fullName evidence="4">Arginine N-succinyltransferase</fullName>
        <ecNumber evidence="4">2.3.1.109</ecNumber>
    </submittedName>
</protein>
<dbReference type="InterPro" id="IPR016181">
    <property type="entry name" value="Acyl_CoA_acyltransferase"/>
</dbReference>
<dbReference type="EC" id="2.3.1.109" evidence="4"/>
<evidence type="ECO:0000256" key="3">
    <source>
        <dbReference type="ARBA" id="ARBA00023315"/>
    </source>
</evidence>
<dbReference type="AlphaFoldDB" id="A0A517QPF6"/>
<dbReference type="Gene3D" id="3.40.630.30">
    <property type="match status" value="1"/>
</dbReference>
<keyword evidence="5" id="KW-1185">Reference proteome</keyword>
<name>A0A517QPF6_9PLAN</name>
<dbReference type="Proteomes" id="UP000315724">
    <property type="component" value="Chromosome"/>
</dbReference>
<dbReference type="InterPro" id="IPR007041">
    <property type="entry name" value="Arg_succinylTrfase_AstA/AruG"/>
</dbReference>
<reference evidence="4 5" key="1">
    <citation type="submission" date="2019-02" db="EMBL/GenBank/DDBJ databases">
        <title>Deep-cultivation of Planctomycetes and their phenomic and genomic characterization uncovers novel biology.</title>
        <authorList>
            <person name="Wiegand S."/>
            <person name="Jogler M."/>
            <person name="Boedeker C."/>
            <person name="Pinto D."/>
            <person name="Vollmers J."/>
            <person name="Rivas-Marin E."/>
            <person name="Kohn T."/>
            <person name="Peeters S.H."/>
            <person name="Heuer A."/>
            <person name="Rast P."/>
            <person name="Oberbeckmann S."/>
            <person name="Bunk B."/>
            <person name="Jeske O."/>
            <person name="Meyerdierks A."/>
            <person name="Storesund J.E."/>
            <person name="Kallscheuer N."/>
            <person name="Luecker S."/>
            <person name="Lage O.M."/>
            <person name="Pohl T."/>
            <person name="Merkel B.J."/>
            <person name="Hornburger P."/>
            <person name="Mueller R.-W."/>
            <person name="Bruemmer F."/>
            <person name="Labrenz M."/>
            <person name="Spormann A.M."/>
            <person name="Op den Camp H."/>
            <person name="Overmann J."/>
            <person name="Amann R."/>
            <person name="Jetten M.S.M."/>
            <person name="Mascher T."/>
            <person name="Medema M.H."/>
            <person name="Devos D.P."/>
            <person name="Kaster A.-K."/>
            <person name="Ovreas L."/>
            <person name="Rohde M."/>
            <person name="Galperin M.Y."/>
            <person name="Jogler C."/>
        </authorList>
    </citation>
    <scope>NUCLEOTIDE SEQUENCE [LARGE SCALE GENOMIC DNA]</scope>
    <source>
        <strain evidence="4 5">Mal48</strain>
    </source>
</reference>
<evidence type="ECO:0000256" key="1">
    <source>
        <dbReference type="ARBA" id="ARBA00022503"/>
    </source>
</evidence>
<dbReference type="RefSeq" id="WP_145199914.1">
    <property type="nucleotide sequence ID" value="NZ_CP036267.1"/>
</dbReference>
<dbReference type="OrthoDB" id="21121at2"/>
<gene>
    <name evidence="4" type="primary">astA</name>
    <name evidence="4" type="ORF">Mal48_27660</name>
</gene>
<dbReference type="GO" id="GO:0006527">
    <property type="term" value="P:L-arginine catabolic process"/>
    <property type="evidence" value="ECO:0007669"/>
    <property type="project" value="InterPro"/>
</dbReference>
<evidence type="ECO:0000313" key="5">
    <source>
        <dbReference type="Proteomes" id="UP000315724"/>
    </source>
</evidence>
<evidence type="ECO:0000256" key="2">
    <source>
        <dbReference type="ARBA" id="ARBA00022679"/>
    </source>
</evidence>
<dbReference type="PANTHER" id="PTHR30420">
    <property type="entry name" value="N-SUCCINYLARGININE DIHYDROLASE"/>
    <property type="match status" value="1"/>
</dbReference>
<organism evidence="4 5">
    <name type="scientific">Thalassoglobus polymorphus</name>
    <dbReference type="NCBI Taxonomy" id="2527994"/>
    <lineage>
        <taxon>Bacteria</taxon>
        <taxon>Pseudomonadati</taxon>
        <taxon>Planctomycetota</taxon>
        <taxon>Planctomycetia</taxon>
        <taxon>Planctomycetales</taxon>
        <taxon>Planctomycetaceae</taxon>
        <taxon>Thalassoglobus</taxon>
    </lineage>
</organism>
<dbReference type="SUPFAM" id="SSF55729">
    <property type="entry name" value="Acyl-CoA N-acyltransferases (Nat)"/>
    <property type="match status" value="1"/>
</dbReference>
<keyword evidence="1" id="KW-0056">Arginine metabolism</keyword>
<proteinExistence type="predicted"/>
<dbReference type="Gene3D" id="2.40.40.20">
    <property type="match status" value="1"/>
</dbReference>
<accession>A0A517QPF6</accession>
<keyword evidence="2 4" id="KW-0808">Transferase</keyword>
<dbReference type="EMBL" id="CP036267">
    <property type="protein sequence ID" value="QDT33513.1"/>
    <property type="molecule type" value="Genomic_DNA"/>
</dbReference>
<evidence type="ECO:0000313" key="4">
    <source>
        <dbReference type="EMBL" id="QDT33513.1"/>
    </source>
</evidence>
<dbReference type="GO" id="GO:0008791">
    <property type="term" value="F:arginine N-succinyltransferase activity"/>
    <property type="evidence" value="ECO:0007669"/>
    <property type="project" value="UniProtKB-EC"/>
</dbReference>
<dbReference type="Pfam" id="PF04958">
    <property type="entry name" value="AstA"/>
    <property type="match status" value="1"/>
</dbReference>
<dbReference type="KEGG" id="tpol:Mal48_27660"/>
<dbReference type="PANTHER" id="PTHR30420:SF1">
    <property type="entry name" value="ARGININE N-SUCCINYLTRANSFERASE"/>
    <property type="match status" value="1"/>
</dbReference>
<sequence length="340" mass="38430">MFVIRPVRETDLDDIVALADLTSFGLTTLPRDKELLESRIHESVQAFLNISRGKASGQAYLLVMEEVETQKVVGTSGIVSKVGGFEPFYAYRIETSRQESLTLNIRKDLPVLHLVAEHDGPSEIGSLFLHPDYRQGGNGRLLSLSRFLMMAEFPKLFDDEVIAEMRGVINEKGQSPFWDAVGKHFFDLEFPKADYLSILNKEFIGDLMPVHPIYLPLLPQSAQDVIGEVHEETRPARKLLETEGFRFQQMIDIFEAGPILHCPLPMIRTVRESRRKTISEIVEQIDSEESFLISNASEDFRVVRSKLQMTTEGIHLERAAAEALQVETGDQVRFVTPKAS</sequence>
<keyword evidence="3 4" id="KW-0012">Acyltransferase</keyword>